<accession>A0A835WK92</accession>
<evidence type="ECO:0000313" key="1">
    <source>
        <dbReference type="EMBL" id="KAG2449234.1"/>
    </source>
</evidence>
<comment type="caution">
    <text evidence="1">The sequence shown here is derived from an EMBL/GenBank/DDBJ whole genome shotgun (WGS) entry which is preliminary data.</text>
</comment>
<dbReference type="OrthoDB" id="523908at2759"/>
<organism evidence="1 2">
    <name type="scientific">Chlamydomonas schloesseri</name>
    <dbReference type="NCBI Taxonomy" id="2026947"/>
    <lineage>
        <taxon>Eukaryota</taxon>
        <taxon>Viridiplantae</taxon>
        <taxon>Chlorophyta</taxon>
        <taxon>core chlorophytes</taxon>
        <taxon>Chlorophyceae</taxon>
        <taxon>CS clade</taxon>
        <taxon>Chlamydomonadales</taxon>
        <taxon>Chlamydomonadaceae</taxon>
        <taxon>Chlamydomonas</taxon>
    </lineage>
</organism>
<dbReference type="AlphaFoldDB" id="A0A835WK92"/>
<proteinExistence type="predicted"/>
<gene>
    <name evidence="1" type="ORF">HYH02_005980</name>
</gene>
<protein>
    <submittedName>
        <fullName evidence="1">Uncharacterized protein</fullName>
    </submittedName>
</protein>
<dbReference type="EMBL" id="JAEHOD010000015">
    <property type="protein sequence ID" value="KAG2449234.1"/>
    <property type="molecule type" value="Genomic_DNA"/>
</dbReference>
<sequence>MVAPESHARPLSWYTKLLYGLGISSRAEPLLDEAEHMADPALLGIAASHVLAVSNWTTDMMRRGVPPGERSQRHLLLIEDDAVMTEEGVAALQRSLRHLDPCYDMVGLDSKANYCTLQRWQDRLSQLLLPASWRSSPHLVRARVVFSRTTALLFSYKGAVRLLSNAPVTREVDLWYRDLATEGLFNVFVSCPTVIGSQNLPSVKRRA</sequence>
<reference evidence="1" key="1">
    <citation type="journal article" date="2020" name="bioRxiv">
        <title>Comparative genomics of Chlamydomonas.</title>
        <authorList>
            <person name="Craig R.J."/>
            <person name="Hasan A.R."/>
            <person name="Ness R.W."/>
            <person name="Keightley P.D."/>
        </authorList>
    </citation>
    <scope>NUCLEOTIDE SEQUENCE</scope>
    <source>
        <strain evidence="1">CCAP 11/173</strain>
    </source>
</reference>
<dbReference type="Proteomes" id="UP000613740">
    <property type="component" value="Unassembled WGS sequence"/>
</dbReference>
<evidence type="ECO:0000313" key="2">
    <source>
        <dbReference type="Proteomes" id="UP000613740"/>
    </source>
</evidence>
<name>A0A835WK92_9CHLO</name>
<keyword evidence="2" id="KW-1185">Reference proteome</keyword>